<feature type="transmembrane region" description="Helical" evidence="1">
    <location>
        <begin position="55"/>
        <end position="76"/>
    </location>
</feature>
<name>A0AAI8FDD3_MESHY</name>
<evidence type="ECO:0000313" key="3">
    <source>
        <dbReference type="Proteomes" id="UP000009399"/>
    </source>
</evidence>
<evidence type="ECO:0000313" key="2">
    <source>
        <dbReference type="EMBL" id="AFX74095.1"/>
    </source>
</evidence>
<keyword evidence="1" id="KW-0812">Transmembrane</keyword>
<reference evidence="2 3" key="1">
    <citation type="journal article" date="2013" name="Genome Announc.">
        <title>Complete Genome Sequence of Mycoplasma hyorhinis Strain SK76.</title>
        <authorList>
            <person name="Goodison S."/>
            <person name="Urquidi V."/>
            <person name="Kumar D."/>
            <person name="Reyes L."/>
            <person name="Rosser C.J."/>
        </authorList>
    </citation>
    <scope>NUCLEOTIDE SEQUENCE [LARGE SCALE GENOMIC DNA]</scope>
    <source>
        <strain evidence="2 3">SK76</strain>
    </source>
</reference>
<accession>A0AAI8FDD3</accession>
<feature type="transmembrane region" description="Helical" evidence="1">
    <location>
        <begin position="12"/>
        <end position="35"/>
    </location>
</feature>
<keyword evidence="1" id="KW-0472">Membrane</keyword>
<dbReference type="GeneID" id="93248291"/>
<dbReference type="AlphaFoldDB" id="A0AAI8FDD3"/>
<feature type="transmembrane region" description="Helical" evidence="1">
    <location>
        <begin position="119"/>
        <end position="140"/>
    </location>
</feature>
<dbReference type="KEGG" id="mhs:MOS_164"/>
<dbReference type="NCBIfam" id="NF046009">
    <property type="entry name" value="MAGa3780_fam"/>
    <property type="match status" value="1"/>
</dbReference>
<feature type="transmembrane region" description="Helical" evidence="1">
    <location>
        <begin position="88"/>
        <end position="107"/>
    </location>
</feature>
<dbReference type="RefSeq" id="WP_014335409.1">
    <property type="nucleotide sequence ID" value="NC_019552.1"/>
</dbReference>
<feature type="transmembrane region" description="Helical" evidence="1">
    <location>
        <begin position="152"/>
        <end position="172"/>
    </location>
</feature>
<gene>
    <name evidence="2" type="ORF">MOS_164</name>
</gene>
<dbReference type="Proteomes" id="UP000009399">
    <property type="component" value="Chromosome"/>
</dbReference>
<organism evidence="2 3">
    <name type="scientific">Mesomycoplasma hyorhinis SK76</name>
    <dbReference type="NCBI Taxonomy" id="1118964"/>
    <lineage>
        <taxon>Bacteria</taxon>
        <taxon>Bacillati</taxon>
        <taxon>Mycoplasmatota</taxon>
        <taxon>Mycoplasmoidales</taxon>
        <taxon>Metamycoplasmataceae</taxon>
        <taxon>Mesomycoplasma</taxon>
    </lineage>
</organism>
<dbReference type="EMBL" id="CP003914">
    <property type="protein sequence ID" value="AFX74095.1"/>
    <property type="molecule type" value="Genomic_DNA"/>
</dbReference>
<proteinExistence type="predicted"/>
<sequence length="254" mass="30149">MIKSNFKKDKIFFLFIGIWILISTLVVFIIEIIYIKARDQYIRPTGIDFRYFFGHFSPFIFFTYQSNFMLCVACFLIYRKFSSKIQRLYFAFTSLITITFLVYWALLSWNGKTWQSADTAIKSLITHLINPILGFIGLFLIRKSIIVDKALFLRSAFYVFGYFVFALIIYLLSYGKYQIKTETSTVTIWDGGTIYSFLNFKKPLFYKDGNIGIVVILDIVMFLIALFIPFVCAYFWKWVFRIQMTQEPFFKKKK</sequence>
<keyword evidence="1" id="KW-1133">Transmembrane helix</keyword>
<feature type="transmembrane region" description="Helical" evidence="1">
    <location>
        <begin position="211"/>
        <end position="236"/>
    </location>
</feature>
<protein>
    <submittedName>
        <fullName evidence="2">Uncharacterized protein</fullName>
    </submittedName>
</protein>
<evidence type="ECO:0000256" key="1">
    <source>
        <dbReference type="SAM" id="Phobius"/>
    </source>
</evidence>